<feature type="domain" description="HTH cro/C1-type" evidence="1">
    <location>
        <begin position="25"/>
        <end position="79"/>
    </location>
</feature>
<dbReference type="SMART" id="SM00530">
    <property type="entry name" value="HTH_XRE"/>
    <property type="match status" value="1"/>
</dbReference>
<proteinExistence type="predicted"/>
<dbReference type="InterPro" id="IPR010982">
    <property type="entry name" value="Lambda_DNA-bd_dom_sf"/>
</dbReference>
<dbReference type="AlphaFoldDB" id="A0AAW5ZX68"/>
<dbReference type="Gene3D" id="1.10.260.40">
    <property type="entry name" value="lambda repressor-like DNA-binding domains"/>
    <property type="match status" value="1"/>
</dbReference>
<evidence type="ECO:0000313" key="2">
    <source>
        <dbReference type="EMBL" id="MDB1161437.1"/>
    </source>
</evidence>
<organism evidence="2 3">
    <name type="scientific">Bifidobacterium catenulatum</name>
    <dbReference type="NCBI Taxonomy" id="1686"/>
    <lineage>
        <taxon>Bacteria</taxon>
        <taxon>Bacillati</taxon>
        <taxon>Actinomycetota</taxon>
        <taxon>Actinomycetes</taxon>
        <taxon>Bifidobacteriales</taxon>
        <taxon>Bifidobacteriaceae</taxon>
        <taxon>Bifidobacterium</taxon>
    </lineage>
</organism>
<evidence type="ECO:0000313" key="3">
    <source>
        <dbReference type="Proteomes" id="UP001211105"/>
    </source>
</evidence>
<dbReference type="Pfam" id="PF01381">
    <property type="entry name" value="HTH_3"/>
    <property type="match status" value="1"/>
</dbReference>
<sequence length="102" mass="11492">MSEKVLNALDEKLVEQTEEAVRYNIRHYLILRNATQGDLADALHVTKGAISQILSGSTCLKLRHACLIAQALGISLSDLTDPKYLLKDREDTDRMLGKRQER</sequence>
<dbReference type="PROSITE" id="PS50943">
    <property type="entry name" value="HTH_CROC1"/>
    <property type="match status" value="1"/>
</dbReference>
<dbReference type="RefSeq" id="WP_195223864.1">
    <property type="nucleotide sequence ID" value="NZ_JADMXZ010000004.1"/>
</dbReference>
<comment type="caution">
    <text evidence="2">The sequence shown here is derived from an EMBL/GenBank/DDBJ whole genome shotgun (WGS) entry which is preliminary data.</text>
</comment>
<dbReference type="SUPFAM" id="SSF47413">
    <property type="entry name" value="lambda repressor-like DNA-binding domains"/>
    <property type="match status" value="1"/>
</dbReference>
<dbReference type="EMBL" id="JAQKGX010000002">
    <property type="protein sequence ID" value="MDB1161437.1"/>
    <property type="molecule type" value="Genomic_DNA"/>
</dbReference>
<dbReference type="Proteomes" id="UP001211105">
    <property type="component" value="Unassembled WGS sequence"/>
</dbReference>
<name>A0AAW5ZX68_9BIFI</name>
<protein>
    <submittedName>
        <fullName evidence="2">Helix-turn-helix transcriptional regulator</fullName>
    </submittedName>
</protein>
<evidence type="ECO:0000259" key="1">
    <source>
        <dbReference type="PROSITE" id="PS50943"/>
    </source>
</evidence>
<dbReference type="CDD" id="cd00093">
    <property type="entry name" value="HTH_XRE"/>
    <property type="match status" value="1"/>
</dbReference>
<dbReference type="GO" id="GO:0003677">
    <property type="term" value="F:DNA binding"/>
    <property type="evidence" value="ECO:0007669"/>
    <property type="project" value="InterPro"/>
</dbReference>
<reference evidence="2" key="1">
    <citation type="submission" date="2023-01" db="EMBL/GenBank/DDBJ databases">
        <title>Human gut microbiome strain richness.</title>
        <authorList>
            <person name="Chen-Liaw A."/>
        </authorList>
    </citation>
    <scope>NUCLEOTIDE SEQUENCE</scope>
    <source>
        <strain evidence="2">BSD2780120875st1_E5_BSD2780120875b_170604</strain>
    </source>
</reference>
<dbReference type="InterPro" id="IPR001387">
    <property type="entry name" value="Cro/C1-type_HTH"/>
</dbReference>
<accession>A0AAW5ZX68</accession>
<gene>
    <name evidence="2" type="ORF">PL707_03930</name>
</gene>